<evidence type="ECO:0000313" key="5">
    <source>
        <dbReference type="Proteomes" id="UP001596548"/>
    </source>
</evidence>
<keyword evidence="5" id="KW-1185">Reference proteome</keyword>
<reference evidence="5" key="1">
    <citation type="journal article" date="2019" name="Int. J. Syst. Evol. Microbiol.">
        <title>The Global Catalogue of Microorganisms (GCM) 10K type strain sequencing project: providing services to taxonomists for standard genome sequencing and annotation.</title>
        <authorList>
            <consortium name="The Broad Institute Genomics Platform"/>
            <consortium name="The Broad Institute Genome Sequencing Center for Infectious Disease"/>
            <person name="Wu L."/>
            <person name="Ma J."/>
        </authorList>
    </citation>
    <scope>NUCLEOTIDE SEQUENCE [LARGE SCALE GENOMIC DNA]</scope>
    <source>
        <strain evidence="5">XZYJT-10</strain>
    </source>
</reference>
<protein>
    <submittedName>
        <fullName evidence="4">GlxA family transcriptional regulator</fullName>
    </submittedName>
</protein>
<sequence length="310" mass="33127">MTSTVLPFELAVYCEVFGIDRTGRGVPAFDFAICSEHPGVPVPTSGGLHVTPTEGLDRLAAADLVAVAPPASPTREVSPAVSAALHAAVDRGARVVAVCTAGFVLASAGLLDSRTVAAHWLHADRMREWFPAVHVDPSVLYVDDDPIFTSAGTAAGIDLCLHLIRMDHGSAAAEAVARGMVLGPQRAARQAPPPPPRRPDNGIDELLEWVLGNLHEDLSIDVLARRAFLSTRSFARRFRAATGTSPYAWILEQRVRLAQQLLETDPRVGVEEAAGRAGFSSAALLRQHFQRRFGCSPSAYRARFATTSPG</sequence>
<dbReference type="Gene3D" id="3.40.50.880">
    <property type="match status" value="1"/>
</dbReference>
<dbReference type="EMBL" id="JBHTBJ010000026">
    <property type="protein sequence ID" value="MFC7277882.1"/>
    <property type="molecule type" value="Genomic_DNA"/>
</dbReference>
<dbReference type="Proteomes" id="UP001596548">
    <property type="component" value="Unassembled WGS sequence"/>
</dbReference>
<dbReference type="InterPro" id="IPR052158">
    <property type="entry name" value="INH-QAR"/>
</dbReference>
<dbReference type="SMART" id="SM00342">
    <property type="entry name" value="HTH_ARAC"/>
    <property type="match status" value="1"/>
</dbReference>
<dbReference type="Pfam" id="PF01965">
    <property type="entry name" value="DJ-1_PfpI"/>
    <property type="match status" value="1"/>
</dbReference>
<evidence type="ECO:0000256" key="2">
    <source>
        <dbReference type="ARBA" id="ARBA00023163"/>
    </source>
</evidence>
<dbReference type="PANTHER" id="PTHR43130">
    <property type="entry name" value="ARAC-FAMILY TRANSCRIPTIONAL REGULATOR"/>
    <property type="match status" value="1"/>
</dbReference>
<dbReference type="SUPFAM" id="SSF46689">
    <property type="entry name" value="Homeodomain-like"/>
    <property type="match status" value="2"/>
</dbReference>
<dbReference type="PANTHER" id="PTHR43130:SF3">
    <property type="entry name" value="HTH-TYPE TRANSCRIPTIONAL REGULATOR RV1931C"/>
    <property type="match status" value="1"/>
</dbReference>
<gene>
    <name evidence="4" type="ORF">ACFQS1_28165</name>
</gene>
<comment type="caution">
    <text evidence="4">The sequence shown here is derived from an EMBL/GenBank/DDBJ whole genome shotgun (WGS) entry which is preliminary data.</text>
</comment>
<organism evidence="4 5">
    <name type="scientific">Paractinoplanes rhizophilus</name>
    <dbReference type="NCBI Taxonomy" id="1416877"/>
    <lineage>
        <taxon>Bacteria</taxon>
        <taxon>Bacillati</taxon>
        <taxon>Actinomycetota</taxon>
        <taxon>Actinomycetes</taxon>
        <taxon>Micromonosporales</taxon>
        <taxon>Micromonosporaceae</taxon>
        <taxon>Paractinoplanes</taxon>
    </lineage>
</organism>
<keyword evidence="1" id="KW-0805">Transcription regulation</keyword>
<name>A0ABW2HXT8_9ACTN</name>
<dbReference type="PROSITE" id="PS01124">
    <property type="entry name" value="HTH_ARAC_FAMILY_2"/>
    <property type="match status" value="1"/>
</dbReference>
<evidence type="ECO:0000313" key="4">
    <source>
        <dbReference type="EMBL" id="MFC7277882.1"/>
    </source>
</evidence>
<dbReference type="SUPFAM" id="SSF52317">
    <property type="entry name" value="Class I glutamine amidotransferase-like"/>
    <property type="match status" value="1"/>
</dbReference>
<dbReference type="InterPro" id="IPR029062">
    <property type="entry name" value="Class_I_gatase-like"/>
</dbReference>
<dbReference type="InterPro" id="IPR018060">
    <property type="entry name" value="HTH_AraC"/>
</dbReference>
<evidence type="ECO:0000256" key="1">
    <source>
        <dbReference type="ARBA" id="ARBA00023015"/>
    </source>
</evidence>
<dbReference type="InterPro" id="IPR009057">
    <property type="entry name" value="Homeodomain-like_sf"/>
</dbReference>
<dbReference type="Gene3D" id="1.10.10.60">
    <property type="entry name" value="Homeodomain-like"/>
    <property type="match status" value="1"/>
</dbReference>
<feature type="domain" description="HTH araC/xylS-type" evidence="3">
    <location>
        <begin position="204"/>
        <end position="303"/>
    </location>
</feature>
<evidence type="ECO:0000259" key="3">
    <source>
        <dbReference type="PROSITE" id="PS01124"/>
    </source>
</evidence>
<dbReference type="InterPro" id="IPR002818">
    <property type="entry name" value="DJ-1/PfpI"/>
</dbReference>
<dbReference type="CDD" id="cd03137">
    <property type="entry name" value="GATase1_AraC_1"/>
    <property type="match status" value="1"/>
</dbReference>
<proteinExistence type="predicted"/>
<accession>A0ABW2HXT8</accession>
<dbReference type="Pfam" id="PF12833">
    <property type="entry name" value="HTH_18"/>
    <property type="match status" value="1"/>
</dbReference>
<dbReference type="RefSeq" id="WP_378974052.1">
    <property type="nucleotide sequence ID" value="NZ_JBHTBJ010000026.1"/>
</dbReference>
<keyword evidence="2" id="KW-0804">Transcription</keyword>